<dbReference type="RefSeq" id="WP_015724190.1">
    <property type="nucleotide sequence ID" value="NC_014972.1"/>
</dbReference>
<reference evidence="1 2" key="1">
    <citation type="journal article" date="2011" name="Stand. Genomic Sci.">
        <title>Complete genome sequence of Desulfobulbus propionicus type strain (1pr3).</title>
        <authorList>
            <person name="Pagani I."/>
            <person name="Lapidus A."/>
            <person name="Nolan M."/>
            <person name="Lucas S."/>
            <person name="Hammon N."/>
            <person name="Deshpande S."/>
            <person name="Cheng J.F."/>
            <person name="Chertkov O."/>
            <person name="Davenport K."/>
            <person name="Tapia R."/>
            <person name="Han C."/>
            <person name="Goodwin L."/>
            <person name="Pitluck S."/>
            <person name="Liolios K."/>
            <person name="Mavromatis K."/>
            <person name="Ivanova N."/>
            <person name="Mikhailova N."/>
            <person name="Pati A."/>
            <person name="Chen A."/>
            <person name="Palaniappan K."/>
            <person name="Land M."/>
            <person name="Hauser L."/>
            <person name="Chang Y.J."/>
            <person name="Jeffries C.D."/>
            <person name="Detter J.C."/>
            <person name="Brambilla E."/>
            <person name="Kannan K.P."/>
            <person name="Djao O.D."/>
            <person name="Rohde M."/>
            <person name="Pukall R."/>
            <person name="Spring S."/>
            <person name="Goker M."/>
            <person name="Sikorski J."/>
            <person name="Woyke T."/>
            <person name="Bristow J."/>
            <person name="Eisen J.A."/>
            <person name="Markowitz V."/>
            <person name="Hugenholtz P."/>
            <person name="Kyrpides N.C."/>
            <person name="Klenk H.P."/>
        </authorList>
    </citation>
    <scope>NUCLEOTIDE SEQUENCE [LARGE SCALE GENOMIC DNA]</scope>
    <source>
        <strain evidence="2">ATCC 33891 / DSM 2032 / 1pr3</strain>
    </source>
</reference>
<sequence>MKTYLDYHPTREEIEESFGDPDDPELANHLKLLEGTDTEKFKIAGLLVDRGEHKEALRIIETIADAEYREDMRRIVQSWINLPQGALW</sequence>
<accession>A0A7U4DP38</accession>
<evidence type="ECO:0000313" key="1">
    <source>
        <dbReference type="EMBL" id="ADW17649.1"/>
    </source>
</evidence>
<dbReference type="AlphaFoldDB" id="A0A7U4DP38"/>
<keyword evidence="2" id="KW-1185">Reference proteome</keyword>
<gene>
    <name evidence="1" type="ordered locus">Despr_1495</name>
</gene>
<dbReference type="Proteomes" id="UP000006365">
    <property type="component" value="Chromosome"/>
</dbReference>
<organism evidence="1 2">
    <name type="scientific">Desulfobulbus propionicus (strain ATCC 33891 / DSM 2032 / VKM B-1956 / 1pr3)</name>
    <dbReference type="NCBI Taxonomy" id="577650"/>
    <lineage>
        <taxon>Bacteria</taxon>
        <taxon>Pseudomonadati</taxon>
        <taxon>Thermodesulfobacteriota</taxon>
        <taxon>Desulfobulbia</taxon>
        <taxon>Desulfobulbales</taxon>
        <taxon>Desulfobulbaceae</taxon>
        <taxon>Desulfobulbus</taxon>
    </lineage>
</organism>
<dbReference type="KEGG" id="dpr:Despr_1495"/>
<dbReference type="EMBL" id="CP002364">
    <property type="protein sequence ID" value="ADW17649.1"/>
    <property type="molecule type" value="Genomic_DNA"/>
</dbReference>
<proteinExistence type="predicted"/>
<name>A0A7U4DP38_DESPD</name>
<protein>
    <submittedName>
        <fullName evidence="1">Uncharacterized protein</fullName>
    </submittedName>
</protein>
<evidence type="ECO:0000313" key="2">
    <source>
        <dbReference type="Proteomes" id="UP000006365"/>
    </source>
</evidence>